<feature type="transmembrane region" description="Helical" evidence="10">
    <location>
        <begin position="6"/>
        <end position="31"/>
    </location>
</feature>
<feature type="transmembrane region" description="Helical" evidence="10">
    <location>
        <begin position="501"/>
        <end position="519"/>
    </location>
</feature>
<dbReference type="Proteomes" id="UP000065807">
    <property type="component" value="Chromosome"/>
</dbReference>
<dbReference type="InterPro" id="IPR002541">
    <property type="entry name" value="Cyt_c_assembly"/>
</dbReference>
<accession>A0A0K2SFS4</accession>
<proteinExistence type="inferred from homology"/>
<comment type="subcellular location">
    <subcellularLocation>
        <location evidence="1">Cell inner membrane</location>
        <topology evidence="1">Multi-pass membrane protein</topology>
    </subcellularLocation>
</comment>
<feature type="transmembrane region" description="Helical" evidence="10">
    <location>
        <begin position="214"/>
        <end position="234"/>
    </location>
</feature>
<gene>
    <name evidence="13" type="ORF">LIP_0101</name>
</gene>
<keyword evidence="5 10" id="KW-0812">Transmembrane</keyword>
<evidence type="ECO:0000256" key="6">
    <source>
        <dbReference type="ARBA" id="ARBA00022748"/>
    </source>
</evidence>
<feature type="transmembrane region" description="Helical" evidence="10">
    <location>
        <begin position="126"/>
        <end position="149"/>
    </location>
</feature>
<evidence type="ECO:0000256" key="1">
    <source>
        <dbReference type="ARBA" id="ARBA00004429"/>
    </source>
</evidence>
<feature type="domain" description="Cytochrome c assembly protein" evidence="11">
    <location>
        <begin position="94"/>
        <end position="300"/>
    </location>
</feature>
<evidence type="ECO:0000256" key="9">
    <source>
        <dbReference type="ARBA" id="ARBA00037230"/>
    </source>
</evidence>
<dbReference type="KEGG" id="lpil:LIP_0101"/>
<feature type="domain" description="Cytochrome c-type biogenesis protein CcmF C-terminal" evidence="12">
    <location>
        <begin position="321"/>
        <end position="649"/>
    </location>
</feature>
<keyword evidence="3" id="KW-1003">Cell membrane</keyword>
<dbReference type="Pfam" id="PF16327">
    <property type="entry name" value="CcmF_C"/>
    <property type="match status" value="1"/>
</dbReference>
<dbReference type="Pfam" id="PF01578">
    <property type="entry name" value="Cytochrom_C_asm"/>
    <property type="match status" value="1"/>
</dbReference>
<dbReference type="PANTHER" id="PTHR43653:SF1">
    <property type="entry name" value="CYTOCHROME C-TYPE BIOGENESIS PROTEIN CCMF"/>
    <property type="match status" value="1"/>
</dbReference>
<dbReference type="InterPro" id="IPR003568">
    <property type="entry name" value="Cyt_c_biogenesis_CcmF"/>
</dbReference>
<name>A0A0K2SFS4_LIMPI</name>
<evidence type="ECO:0000256" key="10">
    <source>
        <dbReference type="SAM" id="Phobius"/>
    </source>
</evidence>
<dbReference type="PATRIC" id="fig|1555112.3.peg.104"/>
<sequence>MTTIQVLSAGGGLLLDLGLVLAGGLSVALAVGWRRERAWQHRLARQGTGALWAVVSLAVGLLLWALLTGQFAFRYVAGHSSLELPPFYRVTALWSGQEGSLLFWLWILTGYAALVARRTAWEARRLAVPAVFTLTVVATFFALLVSRVVHPFTVVSPAPANGLGLNPLLQNYWMGLHPVFLYLGYVGLSVPFAFGIAALLTGETGEAWVRVTRRWSLMGWLFLSAGILFGARWAYEELGWGGYWGWDPVENASFLPWLTATAFIHSIMMQEKRGLLKRWNQVLIQVTFGLTLFGTFITRSGILTSVHAFVESDVGPFFTGFLALAAASCLYLLLLRWGELKDERAMVSYASREASFLFNNLVMTAAAFAIFWGTVFPLVSSLFGVQVTVGPPYFNRVTGPLFVALLLLMGIGPVIAWKRATPTNLRRSFTLPGVVLAGTGAVLVAAGVRELGVVLAWSLAAFVVAAAAVEVAKGVHVRMARRREPALLALPRVLNANAHRYGGYLVHVAVVLIAIGIVASQTYQVRRTAALEVGQEVAVGPYRLLFQGLDEEREGAVPGVAASLVVRQGDRTLGLVRPEKRFFPGFAEREGPTSETAIYSRPGGDLYVVLSGWDPFGATVGFVFYYNPFVSWIWAGGALLVAGTLFALWPRRREAALEGRIFSELAELEADRLAGDLPEAEYLALRARLVGRAGALLDEEAHARARAEAELRALASG</sequence>
<evidence type="ECO:0000256" key="4">
    <source>
        <dbReference type="ARBA" id="ARBA00022519"/>
    </source>
</evidence>
<feature type="transmembrane region" description="Helical" evidence="10">
    <location>
        <begin position="254"/>
        <end position="270"/>
    </location>
</feature>
<comment type="similarity">
    <text evidence="2">Belongs to the CcmF/CycK/Ccl1/NrfE/CcsA family.</text>
</comment>
<dbReference type="PRINTS" id="PR01410">
    <property type="entry name" value="CCBIOGENESIS"/>
</dbReference>
<feature type="transmembrane region" description="Helical" evidence="10">
    <location>
        <begin position="282"/>
        <end position="302"/>
    </location>
</feature>
<feature type="transmembrane region" description="Helical" evidence="10">
    <location>
        <begin position="454"/>
        <end position="472"/>
    </location>
</feature>
<dbReference type="GO" id="GO:0005886">
    <property type="term" value="C:plasma membrane"/>
    <property type="evidence" value="ECO:0007669"/>
    <property type="project" value="UniProtKB-SubCell"/>
</dbReference>
<feature type="transmembrane region" description="Helical" evidence="10">
    <location>
        <begin position="429"/>
        <end position="448"/>
    </location>
</feature>
<dbReference type="EMBL" id="AP014924">
    <property type="protein sequence ID" value="BAS25958.1"/>
    <property type="molecule type" value="Genomic_DNA"/>
</dbReference>
<keyword evidence="7 10" id="KW-1133">Transmembrane helix</keyword>
<feature type="transmembrane region" description="Helical" evidence="10">
    <location>
        <begin position="399"/>
        <end position="417"/>
    </location>
</feature>
<organism evidence="13 14">
    <name type="scientific">Limnochorda pilosa</name>
    <dbReference type="NCBI Taxonomy" id="1555112"/>
    <lineage>
        <taxon>Bacteria</taxon>
        <taxon>Bacillati</taxon>
        <taxon>Bacillota</taxon>
        <taxon>Limnochordia</taxon>
        <taxon>Limnochordales</taxon>
        <taxon>Limnochordaceae</taxon>
        <taxon>Limnochorda</taxon>
    </lineage>
</organism>
<evidence type="ECO:0000256" key="7">
    <source>
        <dbReference type="ARBA" id="ARBA00022989"/>
    </source>
</evidence>
<reference evidence="14" key="2">
    <citation type="journal article" date="2016" name="Int. J. Syst. Evol. Microbiol.">
        <title>Complete genome sequence and cell structure of Limnochorda pilosa, a Gram-negative spore-former within the phylum Firmicutes.</title>
        <authorList>
            <person name="Watanabe M."/>
            <person name="Kojima H."/>
            <person name="Fukui M."/>
        </authorList>
    </citation>
    <scope>NUCLEOTIDE SEQUENCE [LARGE SCALE GENOMIC DNA]</scope>
    <source>
        <strain evidence="14">HC45</strain>
    </source>
</reference>
<evidence type="ECO:0000256" key="8">
    <source>
        <dbReference type="ARBA" id="ARBA00023136"/>
    </source>
</evidence>
<evidence type="ECO:0000313" key="14">
    <source>
        <dbReference type="Proteomes" id="UP000065807"/>
    </source>
</evidence>
<dbReference type="PRINTS" id="PR01411">
    <property type="entry name" value="CCMFBIOGNSIS"/>
</dbReference>
<dbReference type="AlphaFoldDB" id="A0A0K2SFS4"/>
<evidence type="ECO:0000256" key="3">
    <source>
        <dbReference type="ARBA" id="ARBA00022475"/>
    </source>
</evidence>
<dbReference type="GO" id="GO:0020037">
    <property type="term" value="F:heme binding"/>
    <property type="evidence" value="ECO:0007669"/>
    <property type="project" value="InterPro"/>
</dbReference>
<dbReference type="GO" id="GO:0015232">
    <property type="term" value="F:heme transmembrane transporter activity"/>
    <property type="evidence" value="ECO:0007669"/>
    <property type="project" value="InterPro"/>
</dbReference>
<comment type="function">
    <text evidence="9">Required for the biogenesis of c-type cytochromes. Possible subunit of a heme lyase.</text>
</comment>
<feature type="transmembrane region" description="Helical" evidence="10">
    <location>
        <begin position="629"/>
        <end position="649"/>
    </location>
</feature>
<evidence type="ECO:0000313" key="13">
    <source>
        <dbReference type="EMBL" id="BAS25958.1"/>
    </source>
</evidence>
<dbReference type="InterPro" id="IPR003567">
    <property type="entry name" value="Cyt_c_biogenesis"/>
</dbReference>
<feature type="transmembrane region" description="Helical" evidence="10">
    <location>
        <begin position="356"/>
        <end position="379"/>
    </location>
</feature>
<evidence type="ECO:0000259" key="12">
    <source>
        <dbReference type="Pfam" id="PF16327"/>
    </source>
</evidence>
<dbReference type="PANTHER" id="PTHR43653">
    <property type="entry name" value="CYTOCHROME C ASSEMBLY PROTEIN-RELATED"/>
    <property type="match status" value="1"/>
</dbReference>
<feature type="transmembrane region" description="Helical" evidence="10">
    <location>
        <begin position="314"/>
        <end position="335"/>
    </location>
</feature>
<keyword evidence="6" id="KW-0201">Cytochrome c-type biogenesis</keyword>
<feature type="transmembrane region" description="Helical" evidence="10">
    <location>
        <begin position="93"/>
        <end position="114"/>
    </location>
</feature>
<keyword evidence="4" id="KW-0997">Cell inner membrane</keyword>
<dbReference type="InterPro" id="IPR032523">
    <property type="entry name" value="CcmF_C"/>
</dbReference>
<dbReference type="RefSeq" id="WP_068132886.1">
    <property type="nucleotide sequence ID" value="NZ_AP014924.1"/>
</dbReference>
<dbReference type="GO" id="GO:0017004">
    <property type="term" value="P:cytochrome complex assembly"/>
    <property type="evidence" value="ECO:0007669"/>
    <property type="project" value="UniProtKB-KW"/>
</dbReference>
<dbReference type="OrthoDB" id="9761451at2"/>
<keyword evidence="8 10" id="KW-0472">Membrane</keyword>
<dbReference type="STRING" id="1555112.LIP_0101"/>
<evidence type="ECO:0000256" key="2">
    <source>
        <dbReference type="ARBA" id="ARBA00009186"/>
    </source>
</evidence>
<feature type="transmembrane region" description="Helical" evidence="10">
    <location>
        <begin position="179"/>
        <end position="202"/>
    </location>
</feature>
<evidence type="ECO:0000259" key="11">
    <source>
        <dbReference type="Pfam" id="PF01578"/>
    </source>
</evidence>
<keyword evidence="14" id="KW-1185">Reference proteome</keyword>
<reference evidence="14" key="1">
    <citation type="submission" date="2015-07" db="EMBL/GenBank/DDBJ databases">
        <title>Complete genome sequence and phylogenetic analysis of Limnochorda pilosa.</title>
        <authorList>
            <person name="Watanabe M."/>
            <person name="Kojima H."/>
            <person name="Fukui M."/>
        </authorList>
    </citation>
    <scope>NUCLEOTIDE SEQUENCE [LARGE SCALE GENOMIC DNA]</scope>
    <source>
        <strain evidence="14">HC45</strain>
    </source>
</reference>
<feature type="transmembrane region" description="Helical" evidence="10">
    <location>
        <begin position="51"/>
        <end position="73"/>
    </location>
</feature>
<evidence type="ECO:0000256" key="5">
    <source>
        <dbReference type="ARBA" id="ARBA00022692"/>
    </source>
</evidence>
<protein>
    <submittedName>
        <fullName evidence="13">Cytochrome C biogenesis protein</fullName>
    </submittedName>
</protein>